<feature type="region of interest" description="Disordered" evidence="1">
    <location>
        <begin position="1"/>
        <end position="27"/>
    </location>
</feature>
<comment type="caution">
    <text evidence="2">The sequence shown here is derived from an EMBL/GenBank/DDBJ whole genome shotgun (WGS) entry which is preliminary data.</text>
</comment>
<organism evidence="2 3">
    <name type="scientific">Peronospora matthiolae</name>
    <dbReference type="NCBI Taxonomy" id="2874970"/>
    <lineage>
        <taxon>Eukaryota</taxon>
        <taxon>Sar</taxon>
        <taxon>Stramenopiles</taxon>
        <taxon>Oomycota</taxon>
        <taxon>Peronosporomycetes</taxon>
        <taxon>Peronosporales</taxon>
        <taxon>Peronosporaceae</taxon>
        <taxon>Peronospora</taxon>
    </lineage>
</organism>
<dbReference type="EMBL" id="CAKLBY020000075">
    <property type="protein sequence ID" value="CAK7924494.1"/>
    <property type="molecule type" value="Genomic_DNA"/>
</dbReference>
<proteinExistence type="predicted"/>
<evidence type="ECO:0000313" key="2">
    <source>
        <dbReference type="EMBL" id="CAK7924494.1"/>
    </source>
</evidence>
<evidence type="ECO:0000313" key="3">
    <source>
        <dbReference type="Proteomes" id="UP001162060"/>
    </source>
</evidence>
<evidence type="ECO:0000256" key="1">
    <source>
        <dbReference type="SAM" id="MobiDB-lite"/>
    </source>
</evidence>
<dbReference type="Proteomes" id="UP001162060">
    <property type="component" value="Unassembled WGS sequence"/>
</dbReference>
<name>A0AAV1TU02_9STRA</name>
<dbReference type="AlphaFoldDB" id="A0AAV1TU02"/>
<accession>A0AAV1TU02</accession>
<sequence>MWDREEPAVVHGDGVTGDALKESDADGLGRLTREERLVSVS</sequence>
<reference evidence="2" key="1">
    <citation type="submission" date="2024-01" db="EMBL/GenBank/DDBJ databases">
        <authorList>
            <person name="Webb A."/>
        </authorList>
    </citation>
    <scope>NUCLEOTIDE SEQUENCE</scope>
    <source>
        <strain evidence="2">Pm1</strain>
    </source>
</reference>
<protein>
    <submittedName>
        <fullName evidence="2">Uncharacterized protein</fullName>
    </submittedName>
</protein>
<gene>
    <name evidence="2" type="ORF">PM001_LOCUS9644</name>
</gene>